<dbReference type="Proteomes" id="UP001597561">
    <property type="component" value="Unassembled WGS sequence"/>
</dbReference>
<protein>
    <submittedName>
        <fullName evidence="1">DUF1643 domain-containing protein</fullName>
    </submittedName>
</protein>
<dbReference type="EMBL" id="JBHUPG010000031">
    <property type="protein sequence ID" value="MFD2913504.1"/>
    <property type="molecule type" value="Genomic_DNA"/>
</dbReference>
<reference evidence="2" key="1">
    <citation type="journal article" date="2019" name="Int. J. Syst. Evol. Microbiol.">
        <title>The Global Catalogue of Microorganisms (GCM) 10K type strain sequencing project: providing services to taxonomists for standard genome sequencing and annotation.</title>
        <authorList>
            <consortium name="The Broad Institute Genomics Platform"/>
            <consortium name="The Broad Institute Genome Sequencing Center for Infectious Disease"/>
            <person name="Wu L."/>
            <person name="Ma J."/>
        </authorList>
    </citation>
    <scope>NUCLEOTIDE SEQUENCE [LARGE SCALE GENOMIC DNA]</scope>
    <source>
        <strain evidence="2">KCTC 13528</strain>
    </source>
</reference>
<evidence type="ECO:0000313" key="2">
    <source>
        <dbReference type="Proteomes" id="UP001597561"/>
    </source>
</evidence>
<dbReference type="RefSeq" id="WP_204728422.1">
    <property type="nucleotide sequence ID" value="NZ_JAFBDK010000003.1"/>
</dbReference>
<gene>
    <name evidence="1" type="ORF">ACFS5P_16575</name>
</gene>
<dbReference type="Pfam" id="PF07799">
    <property type="entry name" value="DUF1643"/>
    <property type="match status" value="1"/>
</dbReference>
<name>A0ABW5ZKH5_9BACL</name>
<evidence type="ECO:0000313" key="1">
    <source>
        <dbReference type="EMBL" id="MFD2913504.1"/>
    </source>
</evidence>
<sequence length="239" mass="27079">MHILVNKLINMKNIDSQKQFEEEFNEWLAEKGYISQNEQSMILPESASAAQVGSGTAVFHREYSPDVNSLTTKRRYFLARTWDSNLPVMTLFGMNPSTAASCSNDNTVEFMIKVAKKNGCGSLYIVNTSPYIKSASTTKNDFVLDEEAWEYIQFAIEQSSLVVLGWGENGQKFGISRLSDHYPLRSLLAAHSSKLRVFDFGGQKSGKIFPKHPLQWPPYSEGHSLKELRIEEFNRIIPI</sequence>
<comment type="caution">
    <text evidence="1">The sequence shown here is derived from an EMBL/GenBank/DDBJ whole genome shotgun (WGS) entry which is preliminary data.</text>
</comment>
<dbReference type="InterPro" id="IPR012441">
    <property type="entry name" value="DUF1643"/>
</dbReference>
<keyword evidence="2" id="KW-1185">Reference proteome</keyword>
<proteinExistence type="predicted"/>
<accession>A0ABW5ZKH5</accession>
<organism evidence="1 2">
    <name type="scientific">Jeotgalibacillus terrae</name>
    <dbReference type="NCBI Taxonomy" id="587735"/>
    <lineage>
        <taxon>Bacteria</taxon>
        <taxon>Bacillati</taxon>
        <taxon>Bacillota</taxon>
        <taxon>Bacilli</taxon>
        <taxon>Bacillales</taxon>
        <taxon>Caryophanaceae</taxon>
        <taxon>Jeotgalibacillus</taxon>
    </lineage>
</organism>